<evidence type="ECO:0000256" key="6">
    <source>
        <dbReference type="ARBA" id="ARBA00022777"/>
    </source>
</evidence>
<evidence type="ECO:0000256" key="11">
    <source>
        <dbReference type="RuleBase" id="RU000304"/>
    </source>
</evidence>
<evidence type="ECO:0000259" key="12">
    <source>
        <dbReference type="PROSITE" id="PS50011"/>
    </source>
</evidence>
<proteinExistence type="inferred from homology"/>
<evidence type="ECO:0000256" key="2">
    <source>
        <dbReference type="ARBA" id="ARBA00012425"/>
    </source>
</evidence>
<dbReference type="Gene3D" id="3.30.200.20">
    <property type="entry name" value="Phosphorylase Kinase, domain 1"/>
    <property type="match status" value="1"/>
</dbReference>
<evidence type="ECO:0000256" key="3">
    <source>
        <dbReference type="ARBA" id="ARBA00022527"/>
    </source>
</evidence>
<dbReference type="GO" id="GO:0004693">
    <property type="term" value="F:cyclin-dependent protein serine/threonine kinase activity"/>
    <property type="evidence" value="ECO:0007669"/>
    <property type="project" value="UniProtKB-EC"/>
</dbReference>
<dbReference type="FunFam" id="1.10.510.10:FF:000611">
    <property type="entry name" value="CMGC family protein kinase"/>
    <property type="match status" value="1"/>
</dbReference>
<organism evidence="13">
    <name type="scientific">Notodromas monacha</name>
    <dbReference type="NCBI Taxonomy" id="399045"/>
    <lineage>
        <taxon>Eukaryota</taxon>
        <taxon>Metazoa</taxon>
        <taxon>Ecdysozoa</taxon>
        <taxon>Arthropoda</taxon>
        <taxon>Crustacea</taxon>
        <taxon>Oligostraca</taxon>
        <taxon>Ostracoda</taxon>
        <taxon>Podocopa</taxon>
        <taxon>Podocopida</taxon>
        <taxon>Cypridocopina</taxon>
        <taxon>Cypridoidea</taxon>
        <taxon>Cyprididae</taxon>
        <taxon>Notodromas</taxon>
    </lineage>
</organism>
<dbReference type="EMBL" id="OA888666">
    <property type="protein sequence ID" value="CAD7283987.1"/>
    <property type="molecule type" value="Genomic_DNA"/>
</dbReference>
<protein>
    <recommendedName>
        <fullName evidence="2">cyclin-dependent kinase</fullName>
        <ecNumber evidence="2">2.7.11.22</ecNumber>
    </recommendedName>
</protein>
<dbReference type="EMBL" id="CAJPEX010006629">
    <property type="protein sequence ID" value="CAG0924139.1"/>
    <property type="molecule type" value="Genomic_DNA"/>
</dbReference>
<dbReference type="AlphaFoldDB" id="A0A7R9C0Y7"/>
<dbReference type="GO" id="GO:0010389">
    <property type="term" value="P:regulation of G2/M transition of mitotic cell cycle"/>
    <property type="evidence" value="ECO:0007669"/>
    <property type="project" value="TreeGrafter"/>
</dbReference>
<feature type="domain" description="Protein kinase" evidence="12">
    <location>
        <begin position="4"/>
        <end position="291"/>
    </location>
</feature>
<dbReference type="Pfam" id="PF00069">
    <property type="entry name" value="Pkinase"/>
    <property type="match status" value="1"/>
</dbReference>
<dbReference type="EC" id="2.7.11.22" evidence="2"/>
<comment type="catalytic activity">
    <reaction evidence="9">
        <text>L-seryl-[protein] + ATP = O-phospho-L-seryl-[protein] + ADP + H(+)</text>
        <dbReference type="Rhea" id="RHEA:17989"/>
        <dbReference type="Rhea" id="RHEA-COMP:9863"/>
        <dbReference type="Rhea" id="RHEA-COMP:11604"/>
        <dbReference type="ChEBI" id="CHEBI:15378"/>
        <dbReference type="ChEBI" id="CHEBI:29999"/>
        <dbReference type="ChEBI" id="CHEBI:30616"/>
        <dbReference type="ChEBI" id="CHEBI:83421"/>
        <dbReference type="ChEBI" id="CHEBI:456216"/>
        <dbReference type="EC" id="2.7.11.22"/>
    </reaction>
</comment>
<dbReference type="CDD" id="cd07829">
    <property type="entry name" value="STKc_CDK_like"/>
    <property type="match status" value="1"/>
</dbReference>
<dbReference type="PROSITE" id="PS00107">
    <property type="entry name" value="PROTEIN_KINASE_ATP"/>
    <property type="match status" value="1"/>
</dbReference>
<dbReference type="GO" id="GO:0005737">
    <property type="term" value="C:cytoplasm"/>
    <property type="evidence" value="ECO:0007669"/>
    <property type="project" value="TreeGrafter"/>
</dbReference>
<dbReference type="GO" id="GO:0005524">
    <property type="term" value="F:ATP binding"/>
    <property type="evidence" value="ECO:0007669"/>
    <property type="project" value="UniProtKB-UniRule"/>
</dbReference>
<evidence type="ECO:0000256" key="1">
    <source>
        <dbReference type="ARBA" id="ARBA00006485"/>
    </source>
</evidence>
<name>A0A7R9C0Y7_9CRUS</name>
<evidence type="ECO:0000256" key="5">
    <source>
        <dbReference type="ARBA" id="ARBA00022741"/>
    </source>
</evidence>
<dbReference type="PROSITE" id="PS00108">
    <property type="entry name" value="PROTEIN_KINASE_ST"/>
    <property type="match status" value="1"/>
</dbReference>
<sequence>MQKYVKLSKIGEGTYGVVYKGQDTSNRNRIVALKKIQMEADGEGIPSTALREMALLVELDHPNVVRLHEIVPAGHDFYLVFEYMDMDLRKYLHNHPQGLSSDVIRNLMEQLLKGLNYCHLRRIVHRDLKPQNILVSNEGCLKIADFGLARTMGIPNKPYTHEVVTLWYRAPEILLNFKYYTSALDIWSTGCIFAEVVLFRSNNKPLLNGDAEIDQQCRMFKAFGTPTAKVWPALKSHHVSIAKLPFWDTPEDVGNLVPRLCDAGRHLFKAMMVYDPLKRICAASALEHPYFTRIRDERRTSSGAWA</sequence>
<dbReference type="SMART" id="SM00220">
    <property type="entry name" value="S_TKc"/>
    <property type="match status" value="1"/>
</dbReference>
<feature type="binding site" evidence="10">
    <location>
        <position position="34"/>
    </location>
    <ligand>
        <name>ATP</name>
        <dbReference type="ChEBI" id="CHEBI:30616"/>
    </ligand>
</feature>
<keyword evidence="6" id="KW-0418">Kinase</keyword>
<dbReference type="InterPro" id="IPR011009">
    <property type="entry name" value="Kinase-like_dom_sf"/>
</dbReference>
<dbReference type="Proteomes" id="UP000678499">
    <property type="component" value="Unassembled WGS sequence"/>
</dbReference>
<evidence type="ECO:0000256" key="10">
    <source>
        <dbReference type="PROSITE-ProRule" id="PRU10141"/>
    </source>
</evidence>
<evidence type="ECO:0000256" key="8">
    <source>
        <dbReference type="ARBA" id="ARBA00047811"/>
    </source>
</evidence>
<dbReference type="GO" id="GO:0010468">
    <property type="term" value="P:regulation of gene expression"/>
    <property type="evidence" value="ECO:0007669"/>
    <property type="project" value="TreeGrafter"/>
</dbReference>
<reference evidence="13" key="1">
    <citation type="submission" date="2020-11" db="EMBL/GenBank/DDBJ databases">
        <authorList>
            <person name="Tran Van P."/>
        </authorList>
    </citation>
    <scope>NUCLEOTIDE SEQUENCE</scope>
</reference>
<evidence type="ECO:0000256" key="7">
    <source>
        <dbReference type="ARBA" id="ARBA00022840"/>
    </source>
</evidence>
<evidence type="ECO:0000313" key="13">
    <source>
        <dbReference type="EMBL" id="CAD7283987.1"/>
    </source>
</evidence>
<keyword evidence="5 10" id="KW-0547">Nucleotide-binding</keyword>
<dbReference type="InterPro" id="IPR008271">
    <property type="entry name" value="Ser/Thr_kinase_AS"/>
</dbReference>
<dbReference type="GO" id="GO:0005634">
    <property type="term" value="C:nucleus"/>
    <property type="evidence" value="ECO:0007669"/>
    <property type="project" value="TreeGrafter"/>
</dbReference>
<keyword evidence="7 10" id="KW-0067">ATP-binding</keyword>
<evidence type="ECO:0000256" key="9">
    <source>
        <dbReference type="ARBA" id="ARBA00048367"/>
    </source>
</evidence>
<keyword evidence="4" id="KW-0808">Transferase</keyword>
<comment type="similarity">
    <text evidence="1">Belongs to the protein kinase superfamily. CMGC Ser/Thr protein kinase family. CDC2/CDKX subfamily.</text>
</comment>
<dbReference type="Gene3D" id="1.10.510.10">
    <property type="entry name" value="Transferase(Phosphotransferase) domain 1"/>
    <property type="match status" value="1"/>
</dbReference>
<dbReference type="InterPro" id="IPR000719">
    <property type="entry name" value="Prot_kinase_dom"/>
</dbReference>
<dbReference type="FunFam" id="3.30.200.20:FF:000375">
    <property type="entry name" value="Cell division related protein kinase 2"/>
    <property type="match status" value="1"/>
</dbReference>
<comment type="catalytic activity">
    <reaction evidence="8">
        <text>L-threonyl-[protein] + ATP = O-phospho-L-threonyl-[protein] + ADP + H(+)</text>
        <dbReference type="Rhea" id="RHEA:46608"/>
        <dbReference type="Rhea" id="RHEA-COMP:11060"/>
        <dbReference type="Rhea" id="RHEA-COMP:11605"/>
        <dbReference type="ChEBI" id="CHEBI:15378"/>
        <dbReference type="ChEBI" id="CHEBI:30013"/>
        <dbReference type="ChEBI" id="CHEBI:30616"/>
        <dbReference type="ChEBI" id="CHEBI:61977"/>
        <dbReference type="ChEBI" id="CHEBI:456216"/>
        <dbReference type="EC" id="2.7.11.22"/>
    </reaction>
</comment>
<dbReference type="GO" id="GO:0000307">
    <property type="term" value="C:cyclin-dependent protein kinase holoenzyme complex"/>
    <property type="evidence" value="ECO:0007669"/>
    <property type="project" value="TreeGrafter"/>
</dbReference>
<dbReference type="PANTHER" id="PTHR24056">
    <property type="entry name" value="CELL DIVISION PROTEIN KINASE"/>
    <property type="match status" value="1"/>
</dbReference>
<dbReference type="GO" id="GO:0030332">
    <property type="term" value="F:cyclin binding"/>
    <property type="evidence" value="ECO:0007669"/>
    <property type="project" value="TreeGrafter"/>
</dbReference>
<dbReference type="InterPro" id="IPR017441">
    <property type="entry name" value="Protein_kinase_ATP_BS"/>
</dbReference>
<dbReference type="GO" id="GO:0000082">
    <property type="term" value="P:G1/S transition of mitotic cell cycle"/>
    <property type="evidence" value="ECO:0007669"/>
    <property type="project" value="TreeGrafter"/>
</dbReference>
<evidence type="ECO:0000256" key="4">
    <source>
        <dbReference type="ARBA" id="ARBA00022679"/>
    </source>
</evidence>
<keyword evidence="3 11" id="KW-0723">Serine/threonine-protein kinase</keyword>
<dbReference type="OrthoDB" id="1732493at2759"/>
<dbReference type="PROSITE" id="PS50011">
    <property type="entry name" value="PROTEIN_KINASE_DOM"/>
    <property type="match status" value="1"/>
</dbReference>
<evidence type="ECO:0000313" key="14">
    <source>
        <dbReference type="Proteomes" id="UP000678499"/>
    </source>
</evidence>
<gene>
    <name evidence="13" type="ORF">NMOB1V02_LOCUS11595</name>
</gene>
<accession>A0A7R9C0Y7</accession>
<dbReference type="InterPro" id="IPR050108">
    <property type="entry name" value="CDK"/>
</dbReference>
<dbReference type="SUPFAM" id="SSF56112">
    <property type="entry name" value="Protein kinase-like (PK-like)"/>
    <property type="match status" value="1"/>
</dbReference>
<keyword evidence="14" id="KW-1185">Reference proteome</keyword>
<dbReference type="PANTHER" id="PTHR24056:SF254">
    <property type="entry name" value="CYCLIN-DEPENDENT KINASE 2"/>
    <property type="match status" value="1"/>
</dbReference>
<dbReference type="GO" id="GO:0007165">
    <property type="term" value="P:signal transduction"/>
    <property type="evidence" value="ECO:0007669"/>
    <property type="project" value="TreeGrafter"/>
</dbReference>